<dbReference type="SUPFAM" id="SSF48403">
    <property type="entry name" value="Ankyrin repeat"/>
    <property type="match status" value="1"/>
</dbReference>
<evidence type="ECO:0000256" key="1">
    <source>
        <dbReference type="SAM" id="MobiDB-lite"/>
    </source>
</evidence>
<dbReference type="AlphaFoldDB" id="A0A2T8KX38"/>
<gene>
    <name evidence="2" type="ORF">PAHAL_1G331600</name>
</gene>
<evidence type="ECO:0000313" key="2">
    <source>
        <dbReference type="EMBL" id="PVH66731.1"/>
    </source>
</evidence>
<sequence>MHRSPQQFVLLADITGVRPRRPRAGGARARAERYSAAAARSPHRRCRSTPAPARAGGVRAGPSVLVRVASRRGHVDRPGPGEHGDGGGSVEHRKQAGGADERPPPPPAPPPSLARMVASPPSIPTTTASPCPTSVAPDLESAATAGRNTLLHVAAAAGHADLASLLLRRAQRRARHAAPPRCPRRGAQGHRASRRFLHLDLLRAIPAFPDPCHKRRGETSLHDAVRRGHEAASRALATADPGPCGAVRRRRGVAVLHGGGGRWMEELDGQL</sequence>
<dbReference type="Gramene" id="PVH66731">
    <property type="protein sequence ID" value="PVH66731"/>
    <property type="gene ID" value="PAHAL_1G331600"/>
</dbReference>
<protein>
    <recommendedName>
        <fullName evidence="3">PGG domain-containing protein</fullName>
    </recommendedName>
</protein>
<evidence type="ECO:0008006" key="3">
    <source>
        <dbReference type="Google" id="ProtNLM"/>
    </source>
</evidence>
<dbReference type="Pfam" id="PF00023">
    <property type="entry name" value="Ank"/>
    <property type="match status" value="1"/>
</dbReference>
<dbReference type="InterPro" id="IPR036770">
    <property type="entry name" value="Ankyrin_rpt-contain_sf"/>
</dbReference>
<feature type="compositionally biased region" description="Low complexity" evidence="1">
    <location>
        <begin position="24"/>
        <end position="40"/>
    </location>
</feature>
<dbReference type="EMBL" id="CM008046">
    <property type="protein sequence ID" value="PVH66731.1"/>
    <property type="molecule type" value="Genomic_DNA"/>
</dbReference>
<organism evidence="2">
    <name type="scientific">Panicum hallii</name>
    <dbReference type="NCBI Taxonomy" id="206008"/>
    <lineage>
        <taxon>Eukaryota</taxon>
        <taxon>Viridiplantae</taxon>
        <taxon>Streptophyta</taxon>
        <taxon>Embryophyta</taxon>
        <taxon>Tracheophyta</taxon>
        <taxon>Spermatophyta</taxon>
        <taxon>Magnoliopsida</taxon>
        <taxon>Liliopsida</taxon>
        <taxon>Poales</taxon>
        <taxon>Poaceae</taxon>
        <taxon>PACMAD clade</taxon>
        <taxon>Panicoideae</taxon>
        <taxon>Panicodae</taxon>
        <taxon>Paniceae</taxon>
        <taxon>Panicinae</taxon>
        <taxon>Panicum</taxon>
        <taxon>Panicum sect. Panicum</taxon>
    </lineage>
</organism>
<dbReference type="Proteomes" id="UP000243499">
    <property type="component" value="Chromosome 1"/>
</dbReference>
<feature type="compositionally biased region" description="Low complexity" evidence="1">
    <location>
        <begin position="50"/>
        <end position="62"/>
    </location>
</feature>
<feature type="compositionally biased region" description="Basic and acidic residues" evidence="1">
    <location>
        <begin position="73"/>
        <end position="103"/>
    </location>
</feature>
<dbReference type="InterPro" id="IPR002110">
    <property type="entry name" value="Ankyrin_rpt"/>
</dbReference>
<accession>A0A2T8KX38</accession>
<name>A0A2T8KX38_9POAL</name>
<dbReference type="Gene3D" id="1.25.40.20">
    <property type="entry name" value="Ankyrin repeat-containing domain"/>
    <property type="match status" value="1"/>
</dbReference>
<proteinExistence type="predicted"/>
<feature type="region of interest" description="Disordered" evidence="1">
    <location>
        <begin position="171"/>
        <end position="190"/>
    </location>
</feature>
<feature type="compositionally biased region" description="Low complexity" evidence="1">
    <location>
        <begin position="118"/>
        <end position="136"/>
    </location>
</feature>
<feature type="region of interest" description="Disordered" evidence="1">
    <location>
        <begin position="13"/>
        <end position="136"/>
    </location>
</feature>
<reference evidence="2" key="1">
    <citation type="submission" date="2018-04" db="EMBL/GenBank/DDBJ databases">
        <title>WGS assembly of Panicum hallii.</title>
        <authorList>
            <person name="Lovell J."/>
            <person name="Jenkins J."/>
            <person name="Lowry D."/>
            <person name="Mamidi S."/>
            <person name="Sreedasyam A."/>
            <person name="Weng X."/>
            <person name="Barry K."/>
            <person name="Bonette J."/>
            <person name="Campitelli B."/>
            <person name="Daum C."/>
            <person name="Gordon S."/>
            <person name="Gould B."/>
            <person name="Lipzen A."/>
            <person name="Macqueen A."/>
            <person name="Palacio-Mejia J."/>
            <person name="Plott C."/>
            <person name="Shakirov E."/>
            <person name="Shu S."/>
            <person name="Yoshinaga Y."/>
            <person name="Zane M."/>
            <person name="Rokhsar D."/>
            <person name="Grimwood J."/>
            <person name="Schmutz J."/>
            <person name="Juenger T."/>
        </authorList>
    </citation>
    <scope>NUCLEOTIDE SEQUENCE [LARGE SCALE GENOMIC DNA]</scope>
    <source>
        <strain evidence="2">FIL2</strain>
    </source>
</reference>